<dbReference type="SMART" id="SM01080">
    <property type="entry name" value="CHASE2"/>
    <property type="match status" value="1"/>
</dbReference>
<feature type="transmembrane region" description="Helical" evidence="1">
    <location>
        <begin position="48"/>
        <end position="67"/>
    </location>
</feature>
<keyword evidence="1" id="KW-0812">Transmembrane</keyword>
<feature type="domain" description="CHASE2" evidence="2">
    <location>
        <begin position="77"/>
        <end position="349"/>
    </location>
</feature>
<dbReference type="OrthoDB" id="1403562at2"/>
<feature type="transmembrane region" description="Helical" evidence="1">
    <location>
        <begin position="366"/>
        <end position="388"/>
    </location>
</feature>
<evidence type="ECO:0000313" key="3">
    <source>
        <dbReference type="EMBL" id="RXK62051.1"/>
    </source>
</evidence>
<gene>
    <name evidence="3" type="ORF">ESA94_03300</name>
</gene>
<dbReference type="AlphaFoldDB" id="A0A4Q1CMY1"/>
<protein>
    <submittedName>
        <fullName evidence="3">CHASE2 domain-containing protein</fullName>
    </submittedName>
</protein>
<dbReference type="InterPro" id="IPR007890">
    <property type="entry name" value="CHASE2"/>
</dbReference>
<reference evidence="3 4" key="1">
    <citation type="submission" date="2019-01" db="EMBL/GenBank/DDBJ databases">
        <title>Lacibacter sp. strain TTM-7.</title>
        <authorList>
            <person name="Chen W.-M."/>
        </authorList>
    </citation>
    <scope>NUCLEOTIDE SEQUENCE [LARGE SCALE GENOMIC DNA]</scope>
    <source>
        <strain evidence="3 4">TTM-7</strain>
    </source>
</reference>
<evidence type="ECO:0000256" key="1">
    <source>
        <dbReference type="SAM" id="Phobius"/>
    </source>
</evidence>
<organism evidence="3 4">
    <name type="scientific">Lacibacter luteus</name>
    <dbReference type="NCBI Taxonomy" id="2508719"/>
    <lineage>
        <taxon>Bacteria</taxon>
        <taxon>Pseudomonadati</taxon>
        <taxon>Bacteroidota</taxon>
        <taxon>Chitinophagia</taxon>
        <taxon>Chitinophagales</taxon>
        <taxon>Chitinophagaceae</taxon>
        <taxon>Lacibacter</taxon>
    </lineage>
</organism>
<sequence>MQSTKTTKKVKTSPGVFNNIFQGLYQFLRKSFRRLHHFYLRYLYKRDTIFATISVFLFIGLLGLIPINTGILNPFKTALKDLDFNDIAYSVLKKNKGTAVENRIIVVNIGNADRTGLALMIEKIRAANPKVIGLDVEFNGPREPAQDSLMRHMVGSTPQLVIASKVNWQNKTEPIDPGYFGIFTKNTGYVNLIGEDGGTIRYFSPFEKANGKTYKSFPVAIAEQASKEAFQHLEHRKRAYEVIHYSRTIEQYIVLNGEDVLLDNIAPELLKDKIILMGYINPDPYNVEDKHYTPLNKKFAGKSTPDMNGIIIHANIISMILDKQYIREIPTWLFWIITILIAWLHVALFMRYYIEDHIWFHLVAKLAQIFFAILSVYIGIVCFDWFSVKIDTKISLIVIILAIDIIYFYEALAVWLHTKYGFHTNFHSKAH</sequence>
<evidence type="ECO:0000259" key="2">
    <source>
        <dbReference type="SMART" id="SM01080"/>
    </source>
</evidence>
<feature type="transmembrane region" description="Helical" evidence="1">
    <location>
        <begin position="394"/>
        <end position="416"/>
    </location>
</feature>
<name>A0A4Q1CMY1_9BACT</name>
<accession>A0A4Q1CMY1</accession>
<keyword evidence="1" id="KW-0472">Membrane</keyword>
<keyword evidence="4" id="KW-1185">Reference proteome</keyword>
<proteinExistence type="predicted"/>
<feature type="transmembrane region" description="Helical" evidence="1">
    <location>
        <begin position="332"/>
        <end position="354"/>
    </location>
</feature>
<dbReference type="EMBL" id="SDHW01000001">
    <property type="protein sequence ID" value="RXK62051.1"/>
    <property type="molecule type" value="Genomic_DNA"/>
</dbReference>
<dbReference type="Pfam" id="PF05226">
    <property type="entry name" value="CHASE2"/>
    <property type="match status" value="1"/>
</dbReference>
<evidence type="ECO:0000313" key="4">
    <source>
        <dbReference type="Proteomes" id="UP000290204"/>
    </source>
</evidence>
<dbReference type="Proteomes" id="UP000290204">
    <property type="component" value="Unassembled WGS sequence"/>
</dbReference>
<comment type="caution">
    <text evidence="3">The sequence shown here is derived from an EMBL/GenBank/DDBJ whole genome shotgun (WGS) entry which is preliminary data.</text>
</comment>
<dbReference type="RefSeq" id="WP_129129423.1">
    <property type="nucleotide sequence ID" value="NZ_SDHW01000001.1"/>
</dbReference>
<keyword evidence="1" id="KW-1133">Transmembrane helix</keyword>